<keyword evidence="2" id="KW-1185">Reference proteome</keyword>
<sequence length="43" mass="5032">MNGRRNTVQRLHERLHERLTVEQLGGWADLGPSLFITFSERLP</sequence>
<dbReference type="KEGG" id="ruv:EC9_12430"/>
<organism evidence="1 2">
    <name type="scientific">Rosistilla ulvae</name>
    <dbReference type="NCBI Taxonomy" id="1930277"/>
    <lineage>
        <taxon>Bacteria</taxon>
        <taxon>Pseudomonadati</taxon>
        <taxon>Planctomycetota</taxon>
        <taxon>Planctomycetia</taxon>
        <taxon>Pirellulales</taxon>
        <taxon>Pirellulaceae</taxon>
        <taxon>Rosistilla</taxon>
    </lineage>
</organism>
<evidence type="ECO:0000313" key="2">
    <source>
        <dbReference type="Proteomes" id="UP000319557"/>
    </source>
</evidence>
<reference evidence="1 2" key="1">
    <citation type="submission" date="2019-02" db="EMBL/GenBank/DDBJ databases">
        <title>Deep-cultivation of Planctomycetes and their phenomic and genomic characterization uncovers novel biology.</title>
        <authorList>
            <person name="Wiegand S."/>
            <person name="Jogler M."/>
            <person name="Boedeker C."/>
            <person name="Pinto D."/>
            <person name="Vollmers J."/>
            <person name="Rivas-Marin E."/>
            <person name="Kohn T."/>
            <person name="Peeters S.H."/>
            <person name="Heuer A."/>
            <person name="Rast P."/>
            <person name="Oberbeckmann S."/>
            <person name="Bunk B."/>
            <person name="Jeske O."/>
            <person name="Meyerdierks A."/>
            <person name="Storesund J.E."/>
            <person name="Kallscheuer N."/>
            <person name="Luecker S."/>
            <person name="Lage O.M."/>
            <person name="Pohl T."/>
            <person name="Merkel B.J."/>
            <person name="Hornburger P."/>
            <person name="Mueller R.-W."/>
            <person name="Bruemmer F."/>
            <person name="Labrenz M."/>
            <person name="Spormann A.M."/>
            <person name="Op den Camp H."/>
            <person name="Overmann J."/>
            <person name="Amann R."/>
            <person name="Jetten M.S.M."/>
            <person name="Mascher T."/>
            <person name="Medema M.H."/>
            <person name="Devos D.P."/>
            <person name="Kaster A.-K."/>
            <person name="Ovreas L."/>
            <person name="Rohde M."/>
            <person name="Galperin M.Y."/>
            <person name="Jogler C."/>
        </authorList>
    </citation>
    <scope>NUCLEOTIDE SEQUENCE [LARGE SCALE GENOMIC DNA]</scope>
    <source>
        <strain evidence="1 2">EC9</strain>
    </source>
</reference>
<proteinExistence type="predicted"/>
<dbReference type="Proteomes" id="UP000319557">
    <property type="component" value="Chromosome"/>
</dbReference>
<evidence type="ECO:0000313" key="1">
    <source>
        <dbReference type="EMBL" id="QDS87067.1"/>
    </source>
</evidence>
<dbReference type="AlphaFoldDB" id="A0A517LWS3"/>
<protein>
    <submittedName>
        <fullName evidence="1">Uncharacterized protein</fullName>
    </submittedName>
</protein>
<gene>
    <name evidence="1" type="ORF">EC9_12430</name>
</gene>
<name>A0A517LWS3_9BACT</name>
<accession>A0A517LWS3</accession>
<dbReference type="EMBL" id="CP036261">
    <property type="protein sequence ID" value="QDS87067.1"/>
    <property type="molecule type" value="Genomic_DNA"/>
</dbReference>